<sequence>MNRTDSAFDESFRPRQSQSAKRHAYKNTPSSKKDRSSKPQSPRYSSKDQPAMKASKTPPATATQPKPQQKSTASSTSSSATKSRKRNNPGSSHPSSRRTSCTIIDPSRPARHYRIKSAQTCPTLNGDVDDVLALHFRACSIFQNPSYQSSSLPNSPPRSSNGLTHIPHGLGEGRPSIDATVAAGPPGLPRRAATTDFVPTSSSSLPPTARPETAPSHLFFAPHHHDTRAQYDPPSPTSNEQTALINLPASSYENAQESTMYWNSPTTRHMQYAEIDRETTGVRGFVRRILPRCVSGPTAQGFYEKDSGGDGGSVRRYRVELAAADDDDDEHAAGDGLEKEKEGLRMQRGKLERLARGTGKEKERKWGCF</sequence>
<proteinExistence type="predicted"/>
<dbReference type="EMBL" id="CAOQHR010000005">
    <property type="protein sequence ID" value="CAI6335495.1"/>
    <property type="molecule type" value="Genomic_DNA"/>
</dbReference>
<comment type="caution">
    <text evidence="2">The sequence shown here is derived from an EMBL/GenBank/DDBJ whole genome shotgun (WGS) entry which is preliminary data.</text>
</comment>
<evidence type="ECO:0000313" key="3">
    <source>
        <dbReference type="Proteomes" id="UP001152607"/>
    </source>
</evidence>
<reference evidence="2" key="1">
    <citation type="submission" date="2023-01" db="EMBL/GenBank/DDBJ databases">
        <authorList>
            <person name="Van Ghelder C."/>
            <person name="Rancurel C."/>
        </authorList>
    </citation>
    <scope>NUCLEOTIDE SEQUENCE</scope>
    <source>
        <strain evidence="2">CNCM I-4278</strain>
    </source>
</reference>
<dbReference type="AlphaFoldDB" id="A0A9W4XP08"/>
<evidence type="ECO:0000313" key="2">
    <source>
        <dbReference type="EMBL" id="CAI6335495.1"/>
    </source>
</evidence>
<accession>A0A9W4XP08</accession>
<gene>
    <name evidence="2" type="ORF">PDIGIT_LOCUS8577</name>
</gene>
<feature type="compositionally biased region" description="Polar residues" evidence="1">
    <location>
        <begin position="38"/>
        <end position="48"/>
    </location>
</feature>
<dbReference type="OrthoDB" id="5366332at2759"/>
<organism evidence="2 3">
    <name type="scientific">Periconia digitata</name>
    <dbReference type="NCBI Taxonomy" id="1303443"/>
    <lineage>
        <taxon>Eukaryota</taxon>
        <taxon>Fungi</taxon>
        <taxon>Dikarya</taxon>
        <taxon>Ascomycota</taxon>
        <taxon>Pezizomycotina</taxon>
        <taxon>Dothideomycetes</taxon>
        <taxon>Pleosporomycetidae</taxon>
        <taxon>Pleosporales</taxon>
        <taxon>Massarineae</taxon>
        <taxon>Periconiaceae</taxon>
        <taxon>Periconia</taxon>
    </lineage>
</organism>
<name>A0A9W4XP08_9PLEO</name>
<feature type="compositionally biased region" description="Basic and acidic residues" evidence="1">
    <location>
        <begin position="331"/>
        <end position="369"/>
    </location>
</feature>
<feature type="region of interest" description="Disordered" evidence="1">
    <location>
        <begin position="145"/>
        <end position="178"/>
    </location>
</feature>
<feature type="region of interest" description="Disordered" evidence="1">
    <location>
        <begin position="1"/>
        <end position="108"/>
    </location>
</feature>
<feature type="compositionally biased region" description="Low complexity" evidence="1">
    <location>
        <begin position="53"/>
        <end position="81"/>
    </location>
</feature>
<dbReference type="Proteomes" id="UP001152607">
    <property type="component" value="Unassembled WGS sequence"/>
</dbReference>
<keyword evidence="3" id="KW-1185">Reference proteome</keyword>
<feature type="compositionally biased region" description="Polar residues" evidence="1">
    <location>
        <begin position="88"/>
        <end position="102"/>
    </location>
</feature>
<protein>
    <submittedName>
        <fullName evidence="2">Uncharacterized protein</fullName>
    </submittedName>
</protein>
<feature type="compositionally biased region" description="Low complexity" evidence="1">
    <location>
        <begin position="149"/>
        <end position="161"/>
    </location>
</feature>
<evidence type="ECO:0000256" key="1">
    <source>
        <dbReference type="SAM" id="MobiDB-lite"/>
    </source>
</evidence>
<feature type="region of interest" description="Disordered" evidence="1">
    <location>
        <begin position="322"/>
        <end position="369"/>
    </location>
</feature>